<evidence type="ECO:0000313" key="2">
    <source>
        <dbReference type="EMBL" id="GBP19035.1"/>
    </source>
</evidence>
<dbReference type="EMBL" id="BGZK01000103">
    <property type="protein sequence ID" value="GBP19035.1"/>
    <property type="molecule type" value="Genomic_DNA"/>
</dbReference>
<feature type="compositionally biased region" description="Basic and acidic residues" evidence="1">
    <location>
        <begin position="7"/>
        <end position="17"/>
    </location>
</feature>
<protein>
    <submittedName>
        <fullName evidence="2">Uncharacterized protein</fullName>
    </submittedName>
</protein>
<proteinExistence type="predicted"/>
<name>A0A4C1TYA9_EUMVA</name>
<reference evidence="2 3" key="1">
    <citation type="journal article" date="2019" name="Commun. Biol.">
        <title>The bagworm genome reveals a unique fibroin gene that provides high tensile strength.</title>
        <authorList>
            <person name="Kono N."/>
            <person name="Nakamura H."/>
            <person name="Ohtoshi R."/>
            <person name="Tomita M."/>
            <person name="Numata K."/>
            <person name="Arakawa K."/>
        </authorList>
    </citation>
    <scope>NUCLEOTIDE SEQUENCE [LARGE SCALE GENOMIC DNA]</scope>
</reference>
<dbReference type="Proteomes" id="UP000299102">
    <property type="component" value="Unassembled WGS sequence"/>
</dbReference>
<feature type="region of interest" description="Disordered" evidence="1">
    <location>
        <begin position="1"/>
        <end position="30"/>
    </location>
</feature>
<evidence type="ECO:0000256" key="1">
    <source>
        <dbReference type="SAM" id="MobiDB-lite"/>
    </source>
</evidence>
<dbReference type="AlphaFoldDB" id="A0A4C1TYA9"/>
<comment type="caution">
    <text evidence="2">The sequence shown here is derived from an EMBL/GenBank/DDBJ whole genome shotgun (WGS) entry which is preliminary data.</text>
</comment>
<feature type="region of interest" description="Disordered" evidence="1">
    <location>
        <begin position="51"/>
        <end position="82"/>
    </location>
</feature>
<gene>
    <name evidence="2" type="ORF">EVAR_78504_1</name>
</gene>
<keyword evidence="3" id="KW-1185">Reference proteome</keyword>
<accession>A0A4C1TYA9</accession>
<evidence type="ECO:0000313" key="3">
    <source>
        <dbReference type="Proteomes" id="UP000299102"/>
    </source>
</evidence>
<feature type="compositionally biased region" description="Basic and acidic residues" evidence="1">
    <location>
        <begin position="52"/>
        <end position="63"/>
    </location>
</feature>
<organism evidence="2 3">
    <name type="scientific">Eumeta variegata</name>
    <name type="common">Bagworm moth</name>
    <name type="synonym">Eumeta japonica</name>
    <dbReference type="NCBI Taxonomy" id="151549"/>
    <lineage>
        <taxon>Eukaryota</taxon>
        <taxon>Metazoa</taxon>
        <taxon>Ecdysozoa</taxon>
        <taxon>Arthropoda</taxon>
        <taxon>Hexapoda</taxon>
        <taxon>Insecta</taxon>
        <taxon>Pterygota</taxon>
        <taxon>Neoptera</taxon>
        <taxon>Endopterygota</taxon>
        <taxon>Lepidoptera</taxon>
        <taxon>Glossata</taxon>
        <taxon>Ditrysia</taxon>
        <taxon>Tineoidea</taxon>
        <taxon>Psychidae</taxon>
        <taxon>Oiketicinae</taxon>
        <taxon>Eumeta</taxon>
    </lineage>
</organism>
<sequence>MPACSGRRSERQAELDPGRGQGHGGRKNRSLLRLIEISPLGRVAEITSKSRRWADADRGDRDLTAPAAKKARAQKAIARTNT</sequence>